<name>A0A5C0AW41_9BURK</name>
<evidence type="ECO:0000259" key="7">
    <source>
        <dbReference type="PROSITE" id="PS51201"/>
    </source>
</evidence>
<dbReference type="SUPFAM" id="SSF116726">
    <property type="entry name" value="TrkA C-terminal domain-like"/>
    <property type="match status" value="2"/>
</dbReference>
<dbReference type="GO" id="GO:0015079">
    <property type="term" value="F:potassium ion transmembrane transporter activity"/>
    <property type="evidence" value="ECO:0007669"/>
    <property type="project" value="InterPro"/>
</dbReference>
<dbReference type="InterPro" id="IPR006037">
    <property type="entry name" value="RCK_C"/>
</dbReference>
<dbReference type="Gene3D" id="3.40.50.720">
    <property type="entry name" value="NAD(P)-binding Rossmann-like Domain"/>
    <property type="match status" value="2"/>
</dbReference>
<dbReference type="RefSeq" id="WP_148811954.1">
    <property type="nucleotide sequence ID" value="NZ_CP043046.1"/>
</dbReference>
<dbReference type="Proteomes" id="UP000325161">
    <property type="component" value="Chromosome"/>
</dbReference>
<dbReference type="InterPro" id="IPR006036">
    <property type="entry name" value="K_uptake_TrkA"/>
</dbReference>
<dbReference type="EMBL" id="CP043046">
    <property type="protein sequence ID" value="QEI04547.1"/>
    <property type="molecule type" value="Genomic_DNA"/>
</dbReference>
<dbReference type="SUPFAM" id="SSF51735">
    <property type="entry name" value="NAD(P)-binding Rossmann-fold domains"/>
    <property type="match status" value="2"/>
</dbReference>
<dbReference type="Pfam" id="PF02080">
    <property type="entry name" value="TrkA_C"/>
    <property type="match status" value="2"/>
</dbReference>
<dbReference type="PROSITE" id="PS51202">
    <property type="entry name" value="RCK_C"/>
    <property type="match status" value="2"/>
</dbReference>
<dbReference type="Pfam" id="PF02254">
    <property type="entry name" value="TrkA_N"/>
    <property type="match status" value="2"/>
</dbReference>
<dbReference type="InterPro" id="IPR036721">
    <property type="entry name" value="RCK_C_sf"/>
</dbReference>
<dbReference type="PRINTS" id="PR00335">
    <property type="entry name" value="KUPTAKETRKA"/>
</dbReference>
<keyword evidence="5" id="KW-0520">NAD</keyword>
<dbReference type="Gene3D" id="3.30.70.1450">
    <property type="entry name" value="Regulator of K+ conductance, C-terminal domain"/>
    <property type="match status" value="2"/>
</dbReference>
<feature type="domain" description="RCK N-terminal" evidence="7">
    <location>
        <begin position="231"/>
        <end position="348"/>
    </location>
</feature>
<dbReference type="NCBIfam" id="NF007039">
    <property type="entry name" value="PRK09496.3-2"/>
    <property type="match status" value="1"/>
</dbReference>
<feature type="domain" description="RCK C-terminal" evidence="8">
    <location>
        <begin position="368"/>
        <end position="453"/>
    </location>
</feature>
<keyword evidence="6" id="KW-0406">Ion transport</keyword>
<protein>
    <recommendedName>
        <fullName evidence="1">Trk system potassium uptake protein TrkA</fullName>
    </recommendedName>
</protein>
<dbReference type="FunFam" id="3.40.50.720:FF:000042">
    <property type="entry name" value="Trk system potassium transporter TrkA"/>
    <property type="match status" value="1"/>
</dbReference>
<accession>A0A5C0AW41</accession>
<dbReference type="AlphaFoldDB" id="A0A5C0AW41"/>
<dbReference type="InterPro" id="IPR050721">
    <property type="entry name" value="Trk_Ktr_HKT_K-transport"/>
</dbReference>
<dbReference type="NCBIfam" id="NF007031">
    <property type="entry name" value="PRK09496.1-2"/>
    <property type="match status" value="1"/>
</dbReference>
<dbReference type="InterPro" id="IPR003148">
    <property type="entry name" value="RCK_N"/>
</dbReference>
<evidence type="ECO:0000256" key="4">
    <source>
        <dbReference type="ARBA" id="ARBA00022958"/>
    </source>
</evidence>
<evidence type="ECO:0000256" key="2">
    <source>
        <dbReference type="ARBA" id="ARBA00022448"/>
    </source>
</evidence>
<dbReference type="InterPro" id="IPR036291">
    <property type="entry name" value="NAD(P)-bd_dom_sf"/>
</dbReference>
<sequence>MKILILGAGRVGTSVAENLVSEQNDITLIDTDARRLAQLQERLDLRGVVGNGTHIDVLAEAGAADADLLIACATSDETNLVACKIAKQVFNLPRRIARARAPAFLDHPELMGEQGFCVDHLISPERSVTAYLESLIEYPETLQVLEFAKGRVALAAVRVGPGSPLVGQAVETLHKRIPDIDSRIVAIYRQDKPLIPSGATVVEAGDELFCLADARHLRRVVAELVPTVRPVRRVMIAGGGNIGARLARELGGNYEIKLIEVDQARCELLASQLPARTLVLNGDATDEDLLDDENVGDMDMFLALTNDDENNIMSSLLAKRMGARRVAALIGRKAYGDLMEGGRIDVAISPSQATIGELLRHVRRGDIVVAHQLRRGAAEAIEAVAHGDRKHSKVVGRKIEEISLPKGSIIGALVRGEDVLMAHHDTVIEPEDHVIVFVTNSRLISKVEQLFQVSASFF</sequence>
<feature type="domain" description="RCK N-terminal" evidence="7">
    <location>
        <begin position="1"/>
        <end position="122"/>
    </location>
</feature>
<keyword evidence="10" id="KW-1185">Reference proteome</keyword>
<proteinExistence type="predicted"/>
<evidence type="ECO:0000256" key="1">
    <source>
        <dbReference type="ARBA" id="ARBA00017378"/>
    </source>
</evidence>
<evidence type="ECO:0000256" key="6">
    <source>
        <dbReference type="ARBA" id="ARBA00023065"/>
    </source>
</evidence>
<feature type="domain" description="RCK C-terminal" evidence="8">
    <location>
        <begin position="142"/>
        <end position="226"/>
    </location>
</feature>
<evidence type="ECO:0000313" key="10">
    <source>
        <dbReference type="Proteomes" id="UP000325161"/>
    </source>
</evidence>
<keyword evidence="4" id="KW-0630">Potassium</keyword>
<dbReference type="NCBIfam" id="NF007030">
    <property type="entry name" value="PRK09496.1-1"/>
    <property type="match status" value="1"/>
</dbReference>
<evidence type="ECO:0000313" key="9">
    <source>
        <dbReference type="EMBL" id="QEI04547.1"/>
    </source>
</evidence>
<gene>
    <name evidence="9" type="primary">trkA</name>
    <name evidence="9" type="ORF">FXN63_00900</name>
</gene>
<dbReference type="NCBIfam" id="NF007032">
    <property type="entry name" value="PRK09496.1-4"/>
    <property type="match status" value="1"/>
</dbReference>
<dbReference type="OrthoDB" id="9775180at2"/>
<dbReference type="GO" id="GO:0005886">
    <property type="term" value="C:plasma membrane"/>
    <property type="evidence" value="ECO:0007669"/>
    <property type="project" value="InterPro"/>
</dbReference>
<organism evidence="9 10">
    <name type="scientific">Pigmentiphaga aceris</name>
    <dbReference type="NCBI Taxonomy" id="1940612"/>
    <lineage>
        <taxon>Bacteria</taxon>
        <taxon>Pseudomonadati</taxon>
        <taxon>Pseudomonadota</taxon>
        <taxon>Betaproteobacteria</taxon>
        <taxon>Burkholderiales</taxon>
        <taxon>Alcaligenaceae</taxon>
        <taxon>Pigmentiphaga</taxon>
    </lineage>
</organism>
<dbReference type="PANTHER" id="PTHR43833:SF5">
    <property type="entry name" value="TRK SYSTEM POTASSIUM UPTAKE PROTEIN TRKA"/>
    <property type="match status" value="1"/>
</dbReference>
<dbReference type="PROSITE" id="PS51201">
    <property type="entry name" value="RCK_N"/>
    <property type="match status" value="2"/>
</dbReference>
<dbReference type="KEGG" id="pacr:FXN63_00900"/>
<reference evidence="9 10" key="1">
    <citation type="submission" date="2019-08" db="EMBL/GenBank/DDBJ databases">
        <title>Amphibian skin-associated Pigmentiphaga: genome sequence and occurrence across geography and hosts.</title>
        <authorList>
            <person name="Bletz M.C."/>
            <person name="Bunk B."/>
            <person name="Sproeer C."/>
            <person name="Biwer P."/>
            <person name="Reiter S."/>
            <person name="Rabemananjara F.C.E."/>
            <person name="Schulz S."/>
            <person name="Overmann J."/>
            <person name="Vences M."/>
        </authorList>
    </citation>
    <scope>NUCLEOTIDE SEQUENCE [LARGE SCALE GENOMIC DNA]</scope>
    <source>
        <strain evidence="9 10">Mada1488</strain>
    </source>
</reference>
<evidence type="ECO:0000256" key="3">
    <source>
        <dbReference type="ARBA" id="ARBA00022538"/>
    </source>
</evidence>
<keyword evidence="3" id="KW-0633">Potassium transport</keyword>
<evidence type="ECO:0000259" key="8">
    <source>
        <dbReference type="PROSITE" id="PS51202"/>
    </source>
</evidence>
<dbReference type="PANTHER" id="PTHR43833">
    <property type="entry name" value="POTASSIUM CHANNEL PROTEIN 2-RELATED-RELATED"/>
    <property type="match status" value="1"/>
</dbReference>
<evidence type="ECO:0000256" key="5">
    <source>
        <dbReference type="ARBA" id="ARBA00023027"/>
    </source>
</evidence>
<keyword evidence="2" id="KW-0813">Transport</keyword>